<evidence type="ECO:0000256" key="5">
    <source>
        <dbReference type="ARBA" id="ARBA00023242"/>
    </source>
</evidence>
<evidence type="ECO:0000256" key="1">
    <source>
        <dbReference type="ARBA" id="ARBA00022723"/>
    </source>
</evidence>
<dbReference type="PANTHER" id="PTHR47654">
    <property type="entry name" value="ZN(II)2CYS6 TRANSCRIPTION FACTOR (EUROFUNG)-RELATED"/>
    <property type="match status" value="1"/>
</dbReference>
<dbReference type="GO" id="GO:0008270">
    <property type="term" value="F:zinc ion binding"/>
    <property type="evidence" value="ECO:0007669"/>
    <property type="project" value="InterPro"/>
</dbReference>
<name>A0A9W9U2H6_9EURO</name>
<accession>A0A9W9U2H6</accession>
<dbReference type="PROSITE" id="PS50048">
    <property type="entry name" value="ZN2_CY6_FUNGAL_2"/>
    <property type="match status" value="1"/>
</dbReference>
<dbReference type="Proteomes" id="UP001147746">
    <property type="component" value="Unassembled WGS sequence"/>
</dbReference>
<gene>
    <name evidence="9" type="ORF">N7476_008865</name>
</gene>
<dbReference type="InterPro" id="IPR007219">
    <property type="entry name" value="XnlR_reg_dom"/>
</dbReference>
<dbReference type="InterPro" id="IPR036864">
    <property type="entry name" value="Zn2-C6_fun-type_DNA-bd_sf"/>
</dbReference>
<dbReference type="SMART" id="SM00066">
    <property type="entry name" value="GAL4"/>
    <property type="match status" value="1"/>
</dbReference>
<dbReference type="SUPFAM" id="SSF57701">
    <property type="entry name" value="Zn2/Cys6 DNA-binding domain"/>
    <property type="match status" value="1"/>
</dbReference>
<evidence type="ECO:0000259" key="8">
    <source>
        <dbReference type="PROSITE" id="PS50048"/>
    </source>
</evidence>
<evidence type="ECO:0000256" key="4">
    <source>
        <dbReference type="ARBA" id="ARBA00023163"/>
    </source>
</evidence>
<keyword evidence="10" id="KW-1185">Reference proteome</keyword>
<dbReference type="AlphaFoldDB" id="A0A9W9U2H6"/>
<dbReference type="CDD" id="cd12148">
    <property type="entry name" value="fungal_TF_MHR"/>
    <property type="match status" value="1"/>
</dbReference>
<dbReference type="CDD" id="cd00067">
    <property type="entry name" value="GAL4"/>
    <property type="match status" value="1"/>
</dbReference>
<evidence type="ECO:0000256" key="2">
    <source>
        <dbReference type="ARBA" id="ARBA00023015"/>
    </source>
</evidence>
<dbReference type="GO" id="GO:0003677">
    <property type="term" value="F:DNA binding"/>
    <property type="evidence" value="ECO:0007669"/>
    <property type="project" value="UniProtKB-KW"/>
</dbReference>
<dbReference type="InterPro" id="IPR001138">
    <property type="entry name" value="Zn2Cys6_DnaBD"/>
</dbReference>
<reference evidence="9" key="2">
    <citation type="journal article" date="2023" name="IMA Fungus">
        <title>Comparative genomic study of the Penicillium genus elucidates a diverse pangenome and 15 lateral gene transfer events.</title>
        <authorList>
            <person name="Petersen C."/>
            <person name="Sorensen T."/>
            <person name="Nielsen M.R."/>
            <person name="Sondergaard T.E."/>
            <person name="Sorensen J.L."/>
            <person name="Fitzpatrick D.A."/>
            <person name="Frisvad J.C."/>
            <person name="Nielsen K.L."/>
        </authorList>
    </citation>
    <scope>NUCLEOTIDE SEQUENCE</scope>
    <source>
        <strain evidence="9">IBT 21472</strain>
    </source>
</reference>
<protein>
    <recommendedName>
        <fullName evidence="8">Zn(2)-C6 fungal-type domain-containing protein</fullName>
    </recommendedName>
</protein>
<dbReference type="Pfam" id="PF04082">
    <property type="entry name" value="Fungal_trans"/>
    <property type="match status" value="1"/>
</dbReference>
<feature type="region of interest" description="Disordered" evidence="7">
    <location>
        <begin position="256"/>
        <end position="276"/>
    </location>
</feature>
<keyword evidence="6" id="KW-0175">Coiled coil</keyword>
<keyword evidence="4" id="KW-0804">Transcription</keyword>
<feature type="region of interest" description="Disordered" evidence="7">
    <location>
        <begin position="189"/>
        <end position="221"/>
    </location>
</feature>
<feature type="domain" description="Zn(2)-C6 fungal-type" evidence="8">
    <location>
        <begin position="80"/>
        <end position="110"/>
    </location>
</feature>
<dbReference type="Pfam" id="PF00172">
    <property type="entry name" value="Zn_clus"/>
    <property type="match status" value="1"/>
</dbReference>
<sequence length="897" mass="101152">MTMEDPPQNPPGEGLANQRELPTVQVSSIPAQAALIAESATTLRNGSGAVRSETKNAAKIAIPRQRSGIAPRYNRRVPRACESCRARKTKCSGDTPVCRQCRELRVTCHYPVGWKERTKKQVDKLSEKVQDYENMLKDLGALVESRTADRIKGLLDKVGSFPPSLGYRAFLVANTFCLQHGLDLDYSSTNSHSVTPQDQDELHDEQQDDEISSPSSIGSLEAVDRVEEDLNRTQNSRATGFMGKNSEVTWMQRLQREAEHRSQGLPGSLEPGQSKRQDDDLALHAVNYHLDDLDISVPGPVEFYAMPPREQADQLFDDYLRTVHPFFPIINRPLFRAQYKTFFESNAQPGDKWLAILNMIFAISAKHAHLIEAPWAGDEKDHLTYLTRARILSMNGDVLFSHPDLQQVQVEGLIAFYLLSSDQINRAFRMSALAMRSAITLGINMKSSSPTTPNISKEARYRVWWCLYTFEHLLGIMTGRATCILDGVCTTPLPLPFEEEDLSEPTAAEVLNNTHLRDERINKVMASAWVRHMPLNPTGGKEATHSSRTRRNSWVKSLPPTYGLTHLYYCDLAVITQEIVNKVYSVDCVMVPWSHIENRIGELRSRCDLWYRSLPAVLDFTQKNDDTPEILRSKLALAFQYWSARITLGRPCLCRRDAQQKNPADKSSFSHDMAVLTLESATSMLDLIPDEPNAVQLYSIAPWWCILHYLMQAATVLLLELSFGSVHMPDDEKNFIVYSKKAIRWLYAMSEHSVASRRAWQLCDISLRRLASGMKFDVTDIPATTYQNAPASTLDLTDPGQHPGQSLNTDRPGSLRMDSAGYWGPHFEDLSLTGQNQIFPTDHFHNGYPEMPAADPISQFTIEGSVADDLYFPYDPISGEFIRGFFPNNNEEESTWG</sequence>
<proteinExistence type="predicted"/>
<dbReference type="EMBL" id="JAPZBO010000008">
    <property type="protein sequence ID" value="KAJ5308209.1"/>
    <property type="molecule type" value="Genomic_DNA"/>
</dbReference>
<reference evidence="9" key="1">
    <citation type="submission" date="2022-12" db="EMBL/GenBank/DDBJ databases">
        <authorList>
            <person name="Petersen C."/>
        </authorList>
    </citation>
    <scope>NUCLEOTIDE SEQUENCE</scope>
    <source>
        <strain evidence="9">IBT 21472</strain>
    </source>
</reference>
<dbReference type="GO" id="GO:0000981">
    <property type="term" value="F:DNA-binding transcription factor activity, RNA polymerase II-specific"/>
    <property type="evidence" value="ECO:0007669"/>
    <property type="project" value="InterPro"/>
</dbReference>
<evidence type="ECO:0000256" key="6">
    <source>
        <dbReference type="SAM" id="Coils"/>
    </source>
</evidence>
<dbReference type="SMART" id="SM00906">
    <property type="entry name" value="Fungal_trans"/>
    <property type="match status" value="1"/>
</dbReference>
<feature type="region of interest" description="Disordered" evidence="7">
    <location>
        <begin position="790"/>
        <end position="811"/>
    </location>
</feature>
<evidence type="ECO:0000313" key="9">
    <source>
        <dbReference type="EMBL" id="KAJ5308209.1"/>
    </source>
</evidence>
<evidence type="ECO:0000256" key="3">
    <source>
        <dbReference type="ARBA" id="ARBA00023125"/>
    </source>
</evidence>
<evidence type="ECO:0000256" key="7">
    <source>
        <dbReference type="SAM" id="MobiDB-lite"/>
    </source>
</evidence>
<dbReference type="Gene3D" id="4.10.240.10">
    <property type="entry name" value="Zn(2)-C6 fungal-type DNA-binding domain"/>
    <property type="match status" value="1"/>
</dbReference>
<feature type="compositionally biased region" description="Acidic residues" evidence="7">
    <location>
        <begin position="198"/>
        <end position="211"/>
    </location>
</feature>
<keyword evidence="3" id="KW-0238">DNA-binding</keyword>
<evidence type="ECO:0000313" key="10">
    <source>
        <dbReference type="Proteomes" id="UP001147746"/>
    </source>
</evidence>
<keyword evidence="2" id="KW-0805">Transcription regulation</keyword>
<dbReference type="PANTHER" id="PTHR47654:SF3">
    <property type="entry name" value="ZN(II)2CYS6 TRANSCRIPTION FACTOR (EUROFUNG)"/>
    <property type="match status" value="1"/>
</dbReference>
<organism evidence="9 10">
    <name type="scientific">Penicillium atrosanguineum</name>
    <dbReference type="NCBI Taxonomy" id="1132637"/>
    <lineage>
        <taxon>Eukaryota</taxon>
        <taxon>Fungi</taxon>
        <taxon>Dikarya</taxon>
        <taxon>Ascomycota</taxon>
        <taxon>Pezizomycotina</taxon>
        <taxon>Eurotiomycetes</taxon>
        <taxon>Eurotiomycetidae</taxon>
        <taxon>Eurotiales</taxon>
        <taxon>Aspergillaceae</taxon>
        <taxon>Penicillium</taxon>
    </lineage>
</organism>
<feature type="coiled-coil region" evidence="6">
    <location>
        <begin position="115"/>
        <end position="142"/>
    </location>
</feature>
<keyword evidence="1" id="KW-0479">Metal-binding</keyword>
<dbReference type="PROSITE" id="PS00463">
    <property type="entry name" value="ZN2_CY6_FUNGAL_1"/>
    <property type="match status" value="1"/>
</dbReference>
<dbReference type="InterPro" id="IPR053230">
    <property type="entry name" value="Trans_reg_galc"/>
</dbReference>
<dbReference type="GO" id="GO:0006351">
    <property type="term" value="P:DNA-templated transcription"/>
    <property type="evidence" value="ECO:0007669"/>
    <property type="project" value="InterPro"/>
</dbReference>
<comment type="caution">
    <text evidence="9">The sequence shown here is derived from an EMBL/GenBank/DDBJ whole genome shotgun (WGS) entry which is preliminary data.</text>
</comment>
<keyword evidence="5" id="KW-0539">Nucleus</keyword>